<dbReference type="AlphaFoldDB" id="A0A165I5V3"/>
<feature type="region of interest" description="Disordered" evidence="1">
    <location>
        <begin position="445"/>
        <end position="483"/>
    </location>
</feature>
<organism evidence="2 3">
    <name type="scientific">Calocera cornea HHB12733</name>
    <dbReference type="NCBI Taxonomy" id="1353952"/>
    <lineage>
        <taxon>Eukaryota</taxon>
        <taxon>Fungi</taxon>
        <taxon>Dikarya</taxon>
        <taxon>Basidiomycota</taxon>
        <taxon>Agaricomycotina</taxon>
        <taxon>Dacrymycetes</taxon>
        <taxon>Dacrymycetales</taxon>
        <taxon>Dacrymycetaceae</taxon>
        <taxon>Calocera</taxon>
    </lineage>
</organism>
<feature type="compositionally biased region" description="Basic and acidic residues" evidence="1">
    <location>
        <begin position="1"/>
        <end position="12"/>
    </location>
</feature>
<proteinExistence type="predicted"/>
<feature type="compositionally biased region" description="Low complexity" evidence="1">
    <location>
        <begin position="98"/>
        <end position="122"/>
    </location>
</feature>
<dbReference type="EMBL" id="KV423933">
    <property type="protein sequence ID" value="KZT60170.1"/>
    <property type="molecule type" value="Genomic_DNA"/>
</dbReference>
<dbReference type="Proteomes" id="UP000076842">
    <property type="component" value="Unassembled WGS sequence"/>
</dbReference>
<keyword evidence="3" id="KW-1185">Reference proteome</keyword>
<feature type="compositionally biased region" description="Low complexity" evidence="1">
    <location>
        <begin position="329"/>
        <end position="338"/>
    </location>
</feature>
<gene>
    <name evidence="2" type="ORF">CALCODRAFT_492751</name>
</gene>
<accession>A0A165I5V3</accession>
<evidence type="ECO:0000313" key="2">
    <source>
        <dbReference type="EMBL" id="KZT60170.1"/>
    </source>
</evidence>
<name>A0A165I5V3_9BASI</name>
<dbReference type="STRING" id="1353952.A0A165I5V3"/>
<evidence type="ECO:0000313" key="3">
    <source>
        <dbReference type="Proteomes" id="UP000076842"/>
    </source>
</evidence>
<feature type="region of interest" description="Disordered" evidence="1">
    <location>
        <begin position="313"/>
        <end position="351"/>
    </location>
</feature>
<protein>
    <submittedName>
        <fullName evidence="2">Uncharacterized protein</fullName>
    </submittedName>
</protein>
<dbReference type="OrthoDB" id="2590590at2759"/>
<feature type="region of interest" description="Disordered" evidence="1">
    <location>
        <begin position="1"/>
        <end position="138"/>
    </location>
</feature>
<evidence type="ECO:0000256" key="1">
    <source>
        <dbReference type="SAM" id="MobiDB-lite"/>
    </source>
</evidence>
<reference evidence="2 3" key="1">
    <citation type="journal article" date="2016" name="Mol. Biol. Evol.">
        <title>Comparative Genomics of Early-Diverging Mushroom-Forming Fungi Provides Insights into the Origins of Lignocellulose Decay Capabilities.</title>
        <authorList>
            <person name="Nagy L.G."/>
            <person name="Riley R."/>
            <person name="Tritt A."/>
            <person name="Adam C."/>
            <person name="Daum C."/>
            <person name="Floudas D."/>
            <person name="Sun H."/>
            <person name="Yadav J.S."/>
            <person name="Pangilinan J."/>
            <person name="Larsson K.H."/>
            <person name="Matsuura K."/>
            <person name="Barry K."/>
            <person name="Labutti K."/>
            <person name="Kuo R."/>
            <person name="Ohm R.A."/>
            <person name="Bhattacharya S.S."/>
            <person name="Shirouzu T."/>
            <person name="Yoshinaga Y."/>
            <person name="Martin F.M."/>
            <person name="Grigoriev I.V."/>
            <person name="Hibbett D.S."/>
        </authorList>
    </citation>
    <scope>NUCLEOTIDE SEQUENCE [LARGE SCALE GENOMIC DNA]</scope>
    <source>
        <strain evidence="2 3">HHB12733</strain>
    </source>
</reference>
<feature type="compositionally biased region" description="Basic and acidic residues" evidence="1">
    <location>
        <begin position="58"/>
        <end position="84"/>
    </location>
</feature>
<sequence length="757" mass="83417">MSQGEKGQRPPPDDLVQDMSTLRVEMDSDPTQEDGHLPTYQELQQAAPPNSRFGRWRGWIDKRAAERFADMSPEERRARQERLGWGETIVDSPTDVNSQQSSIPVAPVPSSSSSSAILQPSPELQPPPSYPSPTRLGDPLPPTQAALYSFGSRFLSHSADSICCLLPIVRDRFLLIGTTEGLSVLDVLPRLHGDETLGMSTGLDGAKSRELWTGCGFLQCALLEDASDLMVQNPDQGIVLALVTTSHYDATGRSETVRHLRMYKLASLVSLVKWTVTQKDFAPMNLGKSASWDTTPTRKQRNRLSKMINLLAEGPDHVPPRSPSPQPPSRSQSLRGQPRPAPPAAGTSSSWDTIEDLPLRWATDFEPFHHPKVANTNILFFELWRSNENGNYGRTMLAVGTSKSIVLFEAPRGERAFTFVKDYYTPHPARSAKFIYQAVPETRVNNTQHQHHAHSLSSHSRESLLSDPGSPKMGRIRRISQPGQAQTPQLSLFITFEKKAVVVRLSDAAVGEVDVYGDSTAGADISPTHSFSSSHGAKLHKHSWDSAREAKSMWAPLVQLYLPIPASPHNPYAAHERLYYLITRGKHTYAYLTPLPIPVSLASASYVHTWTAPPNQIAGRVIAGRDGAASLQLIGFGDGVEIEEILVADIIAGHKDRSLGRAAGKVRSDPAEPRRAFAHEGFSAGYLCSGGEWDKMGALGNMWRASFARAPFMQRAMSEESVEEISRVSDAGVYAWIQKDLEDYRVFWLGSPDVTNL</sequence>
<dbReference type="InParanoid" id="A0A165I5V3"/>